<reference evidence="2 3" key="1">
    <citation type="journal article" date="2018" name="Microb. Genom.">
        <title>Expanding an expanded genome: long-read sequencing of Trypanosoma cruzi.</title>
        <authorList>
            <person name="Berna L."/>
            <person name="Rodriguez M."/>
            <person name="Chiribao M.L."/>
            <person name="Parodi-Talice A."/>
            <person name="Pita S."/>
            <person name="Rijo G."/>
            <person name="Alvarez-Valin F."/>
            <person name="Robello C."/>
        </authorList>
    </citation>
    <scope>NUCLEOTIDE SEQUENCE [LARGE SCALE GENOMIC DNA]</scope>
    <source>
        <strain evidence="2 3">TCC</strain>
    </source>
</reference>
<dbReference type="Pfam" id="PF07999">
    <property type="entry name" value="RHSP"/>
    <property type="match status" value="1"/>
</dbReference>
<dbReference type="AlphaFoldDB" id="A0A2V2WL01"/>
<evidence type="ECO:0000313" key="3">
    <source>
        <dbReference type="Proteomes" id="UP000246078"/>
    </source>
</evidence>
<sequence length="241" mass="27721">MNAGLYLLYQLLHYDVEKLQVVAYSFGGSTTYVFDKTIQTVTRYLGSKTSRNVLHDLWDCELKGYVIYDVREKGMPASWFSPFNEWGMIVLSSPNVRNHEKWETEVRAARIIMNCPDEMDVKAMCAWMNRDGTAEKKAEYWKMVKERMDKVGPIPRYIFDANKFISCSAAIEDALDVIKSRDGEKQFTHGGVRLWYSENPSQKLVRVVRARGEVGAEGFLNAPISLFLGRRIPCYFGGRNE</sequence>
<name>A0A2V2WL01_TRYCR</name>
<dbReference type="VEuPathDB" id="TriTrypDB:TcCL_NonESM09079"/>
<dbReference type="NCBIfam" id="TIGR01631">
    <property type="entry name" value="Trypano_RHS"/>
    <property type="match status" value="1"/>
</dbReference>
<dbReference type="VEuPathDB" id="TriTrypDB:C3747_81g98"/>
<evidence type="ECO:0000313" key="2">
    <source>
        <dbReference type="EMBL" id="PWV09261.1"/>
    </source>
</evidence>
<organism evidence="2 3">
    <name type="scientific">Trypanosoma cruzi</name>
    <dbReference type="NCBI Taxonomy" id="5693"/>
    <lineage>
        <taxon>Eukaryota</taxon>
        <taxon>Discoba</taxon>
        <taxon>Euglenozoa</taxon>
        <taxon>Kinetoplastea</taxon>
        <taxon>Metakinetoplastina</taxon>
        <taxon>Trypanosomatida</taxon>
        <taxon>Trypanosomatidae</taxon>
        <taxon>Trypanosoma</taxon>
        <taxon>Schizotrypanum</taxon>
    </lineage>
</organism>
<dbReference type="InterPro" id="IPR046836">
    <property type="entry name" value="RHS_C"/>
</dbReference>
<proteinExistence type="predicted"/>
<accession>A0A2V2WL01</accession>
<protein>
    <submittedName>
        <fullName evidence="2">Putative retrotransposon hot spot protein (RHS)</fullName>
    </submittedName>
</protein>
<comment type="caution">
    <text evidence="2">The sequence shown here is derived from an EMBL/GenBank/DDBJ whole genome shotgun (WGS) entry which is preliminary data.</text>
</comment>
<dbReference type="EMBL" id="PRFC01000081">
    <property type="protein sequence ID" value="PWV09261.1"/>
    <property type="molecule type" value="Genomic_DNA"/>
</dbReference>
<dbReference type="VEuPathDB" id="TriTrypDB:C4B63_118g22"/>
<feature type="domain" description="Retrotransposon hot spot protein,C-terminal" evidence="1">
    <location>
        <begin position="1"/>
        <end position="234"/>
    </location>
</feature>
<dbReference type="InterPro" id="IPR006518">
    <property type="entry name" value="Trypano_RHS"/>
</dbReference>
<dbReference type="Proteomes" id="UP000246078">
    <property type="component" value="Unassembled WGS sequence"/>
</dbReference>
<evidence type="ECO:0000259" key="1">
    <source>
        <dbReference type="Pfam" id="PF07999"/>
    </source>
</evidence>
<gene>
    <name evidence="2" type="ORF">C3747_81g98</name>
</gene>